<protein>
    <submittedName>
        <fullName evidence="5">Sialate O-acetylesterase</fullName>
    </submittedName>
</protein>
<keyword evidence="2" id="KW-0175">Coiled coil</keyword>
<dbReference type="InterPro" id="IPR036514">
    <property type="entry name" value="SGNH_hydro_sf"/>
</dbReference>
<dbReference type="EMBL" id="CP106735">
    <property type="protein sequence ID" value="UXX78115.1"/>
    <property type="molecule type" value="Genomic_DNA"/>
</dbReference>
<dbReference type="Gene3D" id="3.40.50.1110">
    <property type="entry name" value="SGNH hydrolase"/>
    <property type="match status" value="1"/>
</dbReference>
<dbReference type="Proteomes" id="UP001062165">
    <property type="component" value="Chromosome"/>
</dbReference>
<name>A0ABY6CW37_9BACT</name>
<dbReference type="PANTHER" id="PTHR31988">
    <property type="entry name" value="ESTERASE, PUTATIVE (DUF303)-RELATED"/>
    <property type="match status" value="1"/>
</dbReference>
<gene>
    <name evidence="5" type="ORF">N7E81_12175</name>
</gene>
<evidence type="ECO:0000313" key="6">
    <source>
        <dbReference type="Proteomes" id="UP001062165"/>
    </source>
</evidence>
<accession>A0ABY6CW37</accession>
<dbReference type="Pfam" id="PF03629">
    <property type="entry name" value="SASA"/>
    <property type="match status" value="1"/>
</dbReference>
<keyword evidence="1" id="KW-0378">Hydrolase</keyword>
<sequence length="298" mass="33523">MRNSNQLILAIGVWIWIVFLPVLHTYAKTKKTVKVVFLAGQSNMAGAGNYDELDEADKARVLKAAERVSLSFNGKAIVPLAPYDNKPTEKYNFTQRFGPELFIGAVLAEKYPDDEFLLIKVSHGGTALYGAWNPEWSAEQSKEVEKGELKQNLKLYEKHLAAIDENLKQLQAEGKSYEIFGMCWMQGENDAAKEVSARSYAQNLTKLIASYRQQYEVPKMPFVLAQINSTYGRFDEGPEMVRGMMLAVAREDKYVYCIPTTTDRSWSDFPKHSDQVHYNAAGQARLGTAMGEALISLQ</sequence>
<keyword evidence="6" id="KW-1185">Reference proteome</keyword>
<dbReference type="InterPro" id="IPR052940">
    <property type="entry name" value="Carb_Esterase_6"/>
</dbReference>
<feature type="domain" description="Sialate O-acetylesterase" evidence="4">
    <location>
        <begin position="34"/>
        <end position="295"/>
    </location>
</feature>
<keyword evidence="3" id="KW-0472">Membrane</keyword>
<evidence type="ECO:0000256" key="1">
    <source>
        <dbReference type="ARBA" id="ARBA00022801"/>
    </source>
</evidence>
<dbReference type="SUPFAM" id="SSF52266">
    <property type="entry name" value="SGNH hydrolase"/>
    <property type="match status" value="1"/>
</dbReference>
<organism evidence="5 6">
    <name type="scientific">Reichenbachiella carrageenanivorans</name>
    <dbReference type="NCBI Taxonomy" id="2979869"/>
    <lineage>
        <taxon>Bacteria</taxon>
        <taxon>Pseudomonadati</taxon>
        <taxon>Bacteroidota</taxon>
        <taxon>Cytophagia</taxon>
        <taxon>Cytophagales</taxon>
        <taxon>Reichenbachiellaceae</taxon>
        <taxon>Reichenbachiella</taxon>
    </lineage>
</organism>
<evidence type="ECO:0000256" key="3">
    <source>
        <dbReference type="SAM" id="Phobius"/>
    </source>
</evidence>
<reference evidence="5" key="1">
    <citation type="submission" date="2022-10" db="EMBL/GenBank/DDBJ databases">
        <title>Comparative genomics and taxonomic characterization of three novel marine species of genus Reichenbachiella exhibiting antioxidant and polysaccharide degradation activities.</title>
        <authorList>
            <person name="Muhammad N."/>
            <person name="Lee Y.-J."/>
            <person name="Ko J."/>
            <person name="Kim S.-G."/>
        </authorList>
    </citation>
    <scope>NUCLEOTIDE SEQUENCE</scope>
    <source>
        <strain evidence="5">Wsw4-B4</strain>
    </source>
</reference>
<feature type="coiled-coil region" evidence="2">
    <location>
        <begin position="146"/>
        <end position="173"/>
    </location>
</feature>
<keyword evidence="3" id="KW-1133">Transmembrane helix</keyword>
<dbReference type="PANTHER" id="PTHR31988:SF19">
    <property type="entry name" value="9-O-ACETYL-N-ACETYLNEURAMINIC ACID DEACETYLASE-RELATED"/>
    <property type="match status" value="1"/>
</dbReference>
<dbReference type="InterPro" id="IPR005181">
    <property type="entry name" value="SASA"/>
</dbReference>
<keyword evidence="3" id="KW-0812">Transmembrane</keyword>
<proteinExistence type="predicted"/>
<dbReference type="RefSeq" id="WP_263049861.1">
    <property type="nucleotide sequence ID" value="NZ_CP106735.1"/>
</dbReference>
<evidence type="ECO:0000256" key="2">
    <source>
        <dbReference type="SAM" id="Coils"/>
    </source>
</evidence>
<feature type="transmembrane region" description="Helical" evidence="3">
    <location>
        <begin position="7"/>
        <end position="27"/>
    </location>
</feature>
<evidence type="ECO:0000259" key="4">
    <source>
        <dbReference type="Pfam" id="PF03629"/>
    </source>
</evidence>
<evidence type="ECO:0000313" key="5">
    <source>
        <dbReference type="EMBL" id="UXX78115.1"/>
    </source>
</evidence>